<gene>
    <name evidence="1" type="ORF">OsI_15277</name>
</gene>
<dbReference type="EMBL" id="CM000129">
    <property type="protein sequence ID" value="EAY93477.1"/>
    <property type="molecule type" value="Genomic_DNA"/>
</dbReference>
<proteinExistence type="predicted"/>
<dbReference type="Proteomes" id="UP000007015">
    <property type="component" value="Chromosome 4"/>
</dbReference>
<protein>
    <submittedName>
        <fullName evidence="1">Uncharacterized protein</fullName>
    </submittedName>
</protein>
<accession>A2XRL7</accession>
<evidence type="ECO:0000313" key="1">
    <source>
        <dbReference type="EMBL" id="EAY93477.1"/>
    </source>
</evidence>
<evidence type="ECO:0000313" key="2">
    <source>
        <dbReference type="Proteomes" id="UP000007015"/>
    </source>
</evidence>
<dbReference type="AlphaFoldDB" id="A2XRL7"/>
<reference evidence="1 2" key="1">
    <citation type="journal article" date="2005" name="PLoS Biol.">
        <title>The genomes of Oryza sativa: a history of duplications.</title>
        <authorList>
            <person name="Yu J."/>
            <person name="Wang J."/>
            <person name="Lin W."/>
            <person name="Li S."/>
            <person name="Li H."/>
            <person name="Zhou J."/>
            <person name="Ni P."/>
            <person name="Dong W."/>
            <person name="Hu S."/>
            <person name="Zeng C."/>
            <person name="Zhang J."/>
            <person name="Zhang Y."/>
            <person name="Li R."/>
            <person name="Xu Z."/>
            <person name="Li S."/>
            <person name="Li X."/>
            <person name="Zheng H."/>
            <person name="Cong L."/>
            <person name="Lin L."/>
            <person name="Yin J."/>
            <person name="Geng J."/>
            <person name="Li G."/>
            <person name="Shi J."/>
            <person name="Liu J."/>
            <person name="Lv H."/>
            <person name="Li J."/>
            <person name="Wang J."/>
            <person name="Deng Y."/>
            <person name="Ran L."/>
            <person name="Shi X."/>
            <person name="Wang X."/>
            <person name="Wu Q."/>
            <person name="Li C."/>
            <person name="Ren X."/>
            <person name="Wang J."/>
            <person name="Wang X."/>
            <person name="Li D."/>
            <person name="Liu D."/>
            <person name="Zhang X."/>
            <person name="Ji Z."/>
            <person name="Zhao W."/>
            <person name="Sun Y."/>
            <person name="Zhang Z."/>
            <person name="Bao J."/>
            <person name="Han Y."/>
            <person name="Dong L."/>
            <person name="Ji J."/>
            <person name="Chen P."/>
            <person name="Wu S."/>
            <person name="Liu J."/>
            <person name="Xiao Y."/>
            <person name="Bu D."/>
            <person name="Tan J."/>
            <person name="Yang L."/>
            <person name="Ye C."/>
            <person name="Zhang J."/>
            <person name="Xu J."/>
            <person name="Zhou Y."/>
            <person name="Yu Y."/>
            <person name="Zhang B."/>
            <person name="Zhuang S."/>
            <person name="Wei H."/>
            <person name="Liu B."/>
            <person name="Lei M."/>
            <person name="Yu H."/>
            <person name="Li Y."/>
            <person name="Xu H."/>
            <person name="Wei S."/>
            <person name="He X."/>
            <person name="Fang L."/>
            <person name="Zhang Z."/>
            <person name="Zhang Y."/>
            <person name="Huang X."/>
            <person name="Su Z."/>
            <person name="Tong W."/>
            <person name="Li J."/>
            <person name="Tong Z."/>
            <person name="Li S."/>
            <person name="Ye J."/>
            <person name="Wang L."/>
            <person name="Fang L."/>
            <person name="Lei T."/>
            <person name="Chen C."/>
            <person name="Chen H."/>
            <person name="Xu Z."/>
            <person name="Li H."/>
            <person name="Huang H."/>
            <person name="Zhang F."/>
            <person name="Xu H."/>
            <person name="Li N."/>
            <person name="Zhao C."/>
            <person name="Li S."/>
            <person name="Dong L."/>
            <person name="Huang Y."/>
            <person name="Li L."/>
            <person name="Xi Y."/>
            <person name="Qi Q."/>
            <person name="Li W."/>
            <person name="Zhang B."/>
            <person name="Hu W."/>
            <person name="Zhang Y."/>
            <person name="Tian X."/>
            <person name="Jiao Y."/>
            <person name="Liang X."/>
            <person name="Jin J."/>
            <person name="Gao L."/>
            <person name="Zheng W."/>
            <person name="Hao B."/>
            <person name="Liu S."/>
            <person name="Wang W."/>
            <person name="Yuan L."/>
            <person name="Cao M."/>
            <person name="McDermott J."/>
            <person name="Samudrala R."/>
            <person name="Wang J."/>
            <person name="Wong G.K."/>
            <person name="Yang H."/>
        </authorList>
    </citation>
    <scope>NUCLEOTIDE SEQUENCE [LARGE SCALE GENOMIC DNA]</scope>
    <source>
        <strain evidence="2">cv. 93-11</strain>
    </source>
</reference>
<keyword evidence="2" id="KW-1185">Reference proteome</keyword>
<sequence>MPRRANARASPGALQRVLDRLNAASRVAAEGLWCTMLEHEGDAPASYGKNSGNRTRCTASEIASSMVVKHRITQQRNPRRLNGFQCLPYLQAS</sequence>
<dbReference type="Gramene" id="BGIOSGA016096-TA">
    <property type="protein sequence ID" value="BGIOSGA016096-PA"/>
    <property type="gene ID" value="BGIOSGA016096"/>
</dbReference>
<name>A2XRL7_ORYSI</name>
<organism evidence="1 2">
    <name type="scientific">Oryza sativa subsp. indica</name>
    <name type="common">Rice</name>
    <dbReference type="NCBI Taxonomy" id="39946"/>
    <lineage>
        <taxon>Eukaryota</taxon>
        <taxon>Viridiplantae</taxon>
        <taxon>Streptophyta</taxon>
        <taxon>Embryophyta</taxon>
        <taxon>Tracheophyta</taxon>
        <taxon>Spermatophyta</taxon>
        <taxon>Magnoliopsida</taxon>
        <taxon>Liliopsida</taxon>
        <taxon>Poales</taxon>
        <taxon>Poaceae</taxon>
        <taxon>BOP clade</taxon>
        <taxon>Oryzoideae</taxon>
        <taxon>Oryzeae</taxon>
        <taxon>Oryzinae</taxon>
        <taxon>Oryza</taxon>
        <taxon>Oryza sativa</taxon>
    </lineage>
</organism>
<dbReference type="HOGENOM" id="CLU_2403527_0_0_1"/>